<evidence type="ECO:0008006" key="5">
    <source>
        <dbReference type="Google" id="ProtNLM"/>
    </source>
</evidence>
<organism evidence="3 4">
    <name type="scientific">Nostoc edaphicum CCNP1411</name>
    <dbReference type="NCBI Taxonomy" id="1472755"/>
    <lineage>
        <taxon>Bacteria</taxon>
        <taxon>Bacillati</taxon>
        <taxon>Cyanobacteriota</taxon>
        <taxon>Cyanophyceae</taxon>
        <taxon>Nostocales</taxon>
        <taxon>Nostocaceae</taxon>
        <taxon>Nostoc</taxon>
    </lineage>
</organism>
<reference evidence="4" key="1">
    <citation type="submission" date="2020-06" db="EMBL/GenBank/DDBJ databases">
        <title>Nostoc edaphicum CCNP1411 genome.</title>
        <authorList>
            <person name="Fidor A."/>
            <person name="Grabski M."/>
            <person name="Gawor J."/>
            <person name="Gromadka R."/>
            <person name="Wegrzyn G."/>
            <person name="Mazur-Marzec H."/>
        </authorList>
    </citation>
    <scope>NUCLEOTIDE SEQUENCE [LARGE SCALE GENOMIC DNA]</scope>
    <source>
        <strain evidence="4">CCNP1411</strain>
    </source>
</reference>
<dbReference type="AlphaFoldDB" id="A0A7D7LBG5"/>
<dbReference type="RefSeq" id="WP_181931209.1">
    <property type="nucleotide sequence ID" value="NZ_CP054698.1"/>
</dbReference>
<sequence length="186" mass="20565">MYSLTNNQLYSMPKAVRIFASSALSLGLTASLIFYPSASQAGKNDTGVPAELQGEWRYGRISSIQYQDSYTGQSAAPNGSSDQFQLASNGNYKRNRLLQINTYNCASNLFIEEKGKVKIEAQRLTFQPSDSTSKGQICNSGRTYSSRNTAKPETYQWSIETNEYGQQVLVLETADGKGKAHYGRPQ</sequence>
<keyword evidence="2" id="KW-0732">Signal</keyword>
<proteinExistence type="predicted"/>
<dbReference type="EMBL" id="CP054698">
    <property type="protein sequence ID" value="QMS87988.1"/>
    <property type="molecule type" value="Genomic_DNA"/>
</dbReference>
<evidence type="ECO:0000256" key="2">
    <source>
        <dbReference type="SAM" id="SignalP"/>
    </source>
</evidence>
<feature type="chain" id="PRO_5029019174" description="META domain-containing protein" evidence="2">
    <location>
        <begin position="42"/>
        <end position="186"/>
    </location>
</feature>
<gene>
    <name evidence="3" type="ORF">HUN01_10430</name>
</gene>
<dbReference type="Proteomes" id="UP000514713">
    <property type="component" value="Chromosome"/>
</dbReference>
<keyword evidence="4" id="KW-1185">Reference proteome</keyword>
<feature type="signal peptide" evidence="2">
    <location>
        <begin position="1"/>
        <end position="41"/>
    </location>
</feature>
<name>A0A7D7LBG5_9NOSO</name>
<evidence type="ECO:0000313" key="3">
    <source>
        <dbReference type="EMBL" id="QMS87988.1"/>
    </source>
</evidence>
<feature type="region of interest" description="Disordered" evidence="1">
    <location>
        <begin position="129"/>
        <end position="150"/>
    </location>
</feature>
<evidence type="ECO:0000313" key="4">
    <source>
        <dbReference type="Proteomes" id="UP000514713"/>
    </source>
</evidence>
<accession>A0A7D7LBG5</accession>
<evidence type="ECO:0000256" key="1">
    <source>
        <dbReference type="SAM" id="MobiDB-lite"/>
    </source>
</evidence>
<dbReference type="KEGG" id="ned:HUN01_10430"/>
<protein>
    <recommendedName>
        <fullName evidence="5">META domain-containing protein</fullName>
    </recommendedName>
</protein>